<dbReference type="Gene3D" id="2.40.440.10">
    <property type="entry name" value="L,D-transpeptidase catalytic domain-like"/>
    <property type="match status" value="1"/>
</dbReference>
<keyword evidence="5 7" id="KW-0573">Peptidoglycan synthesis</keyword>
<dbReference type="SUPFAM" id="SSF141523">
    <property type="entry name" value="L,D-transpeptidase catalytic domain-like"/>
    <property type="match status" value="1"/>
</dbReference>
<evidence type="ECO:0000256" key="4">
    <source>
        <dbReference type="ARBA" id="ARBA00022960"/>
    </source>
</evidence>
<proteinExistence type="inferred from homology"/>
<keyword evidence="10" id="KW-1185">Reference proteome</keyword>
<evidence type="ECO:0000256" key="2">
    <source>
        <dbReference type="ARBA" id="ARBA00005992"/>
    </source>
</evidence>
<organism evidence="9 10">
    <name type="scientific">Flavobacterium kayseriense</name>
    <dbReference type="NCBI Taxonomy" id="2764714"/>
    <lineage>
        <taxon>Bacteria</taxon>
        <taxon>Pseudomonadati</taxon>
        <taxon>Bacteroidota</taxon>
        <taxon>Flavobacteriia</taxon>
        <taxon>Flavobacteriales</taxon>
        <taxon>Flavobacteriaceae</taxon>
        <taxon>Flavobacterium</taxon>
    </lineage>
</organism>
<evidence type="ECO:0000256" key="7">
    <source>
        <dbReference type="PROSITE-ProRule" id="PRU01373"/>
    </source>
</evidence>
<evidence type="ECO:0000313" key="9">
    <source>
        <dbReference type="EMBL" id="MBC5841226.1"/>
    </source>
</evidence>
<dbReference type="InterPro" id="IPR050979">
    <property type="entry name" value="LD-transpeptidase"/>
</dbReference>
<gene>
    <name evidence="9" type="ORF">H8R23_07385</name>
</gene>
<sequence length="287" mass="32503">MKKIHLLALGFAITTFVSCKQEVAKGTVETTAPTKVIERHEPKEVSYTVVSTKEWLTKNEADSTSLRIAYATNRTDAENLKKMDSIIVPKDLSGDIEFYLPFPLEVAALKEVNKIILFSYPSQTFAAYENGQLVRTGPTNMGREKDQTPTGLFFTNWKAEETTSTFNDEWDLKWNYNIANKLGVGFHQYALPGYPASHSCLRLQERDARYLYDWADQWVLADSETVKVKGTPVVVFGTYDFKASKPWLELTSDPKALTLSEEDVKQTVQPHLSSIMKEQKNKEANKA</sequence>
<feature type="active site" description="Nucleophile" evidence="7">
    <location>
        <position position="200"/>
    </location>
</feature>
<dbReference type="CDD" id="cd16913">
    <property type="entry name" value="YkuD_like"/>
    <property type="match status" value="1"/>
</dbReference>
<dbReference type="PANTHER" id="PTHR30582">
    <property type="entry name" value="L,D-TRANSPEPTIDASE"/>
    <property type="match status" value="1"/>
</dbReference>
<dbReference type="RefSeq" id="WP_187009818.1">
    <property type="nucleotide sequence ID" value="NZ_JACRUI010000002.1"/>
</dbReference>
<keyword evidence="6 7" id="KW-0961">Cell wall biogenesis/degradation</keyword>
<evidence type="ECO:0000259" key="8">
    <source>
        <dbReference type="PROSITE" id="PS52029"/>
    </source>
</evidence>
<feature type="domain" description="L,D-TPase catalytic" evidence="8">
    <location>
        <begin position="114"/>
        <end position="236"/>
    </location>
</feature>
<dbReference type="Pfam" id="PF03734">
    <property type="entry name" value="YkuD"/>
    <property type="match status" value="1"/>
</dbReference>
<accession>A0ABR7J6S4</accession>
<reference evidence="9 10" key="1">
    <citation type="submission" date="2020-08" db="EMBL/GenBank/DDBJ databases">
        <title>Description of novel Flavobacterium F-380 isolate.</title>
        <authorList>
            <person name="Saticioglu I.B."/>
            <person name="Duman M."/>
            <person name="Altun S."/>
        </authorList>
    </citation>
    <scope>NUCLEOTIDE SEQUENCE [LARGE SCALE GENOMIC DNA]</scope>
    <source>
        <strain evidence="9 10">F-380</strain>
    </source>
</reference>
<evidence type="ECO:0000256" key="6">
    <source>
        <dbReference type="ARBA" id="ARBA00023316"/>
    </source>
</evidence>
<dbReference type="EMBL" id="JACRUJ010000002">
    <property type="protein sequence ID" value="MBC5841226.1"/>
    <property type="molecule type" value="Genomic_DNA"/>
</dbReference>
<feature type="active site" description="Proton donor/acceptor" evidence="7">
    <location>
        <position position="187"/>
    </location>
</feature>
<comment type="pathway">
    <text evidence="1 7">Cell wall biogenesis; peptidoglycan biosynthesis.</text>
</comment>
<dbReference type="PANTHER" id="PTHR30582:SF2">
    <property type="entry name" value="L,D-TRANSPEPTIDASE YCIB-RELATED"/>
    <property type="match status" value="1"/>
</dbReference>
<evidence type="ECO:0000256" key="1">
    <source>
        <dbReference type="ARBA" id="ARBA00004752"/>
    </source>
</evidence>
<dbReference type="InterPro" id="IPR005490">
    <property type="entry name" value="LD_TPept_cat_dom"/>
</dbReference>
<evidence type="ECO:0000256" key="3">
    <source>
        <dbReference type="ARBA" id="ARBA00022679"/>
    </source>
</evidence>
<comment type="caution">
    <text evidence="9">The sequence shown here is derived from an EMBL/GenBank/DDBJ whole genome shotgun (WGS) entry which is preliminary data.</text>
</comment>
<dbReference type="InterPro" id="IPR038063">
    <property type="entry name" value="Transpep_catalytic_dom"/>
</dbReference>
<keyword evidence="3" id="KW-0808">Transferase</keyword>
<protein>
    <submittedName>
        <fullName evidence="9">L,D-transpeptidase</fullName>
    </submittedName>
</protein>
<name>A0ABR7J6S4_9FLAO</name>
<comment type="similarity">
    <text evidence="2">Belongs to the YkuD family.</text>
</comment>
<evidence type="ECO:0000256" key="5">
    <source>
        <dbReference type="ARBA" id="ARBA00022984"/>
    </source>
</evidence>
<dbReference type="Proteomes" id="UP000629963">
    <property type="component" value="Unassembled WGS sequence"/>
</dbReference>
<dbReference type="PROSITE" id="PS52029">
    <property type="entry name" value="LD_TPASE"/>
    <property type="match status" value="1"/>
</dbReference>
<evidence type="ECO:0000313" key="10">
    <source>
        <dbReference type="Proteomes" id="UP000629963"/>
    </source>
</evidence>
<dbReference type="PROSITE" id="PS51257">
    <property type="entry name" value="PROKAR_LIPOPROTEIN"/>
    <property type="match status" value="1"/>
</dbReference>
<keyword evidence="4 7" id="KW-0133">Cell shape</keyword>